<dbReference type="InterPro" id="IPR038726">
    <property type="entry name" value="PDDEXK_AddAB-type"/>
</dbReference>
<keyword evidence="5 15" id="KW-0378">Hydrolase</keyword>
<keyword evidence="9" id="KW-0238">DNA-binding</keyword>
<gene>
    <name evidence="19" type="ORF">JOF46_002114</name>
</gene>
<dbReference type="InterPro" id="IPR027417">
    <property type="entry name" value="P-loop_NTPase"/>
</dbReference>
<feature type="domain" description="UvrD-like helicase C-terminal" evidence="18">
    <location>
        <begin position="384"/>
        <end position="689"/>
    </location>
</feature>
<organism evidence="19 20">
    <name type="scientific">Paeniglutamicibacter psychrophenolicus</name>
    <dbReference type="NCBI Taxonomy" id="257454"/>
    <lineage>
        <taxon>Bacteria</taxon>
        <taxon>Bacillati</taxon>
        <taxon>Actinomycetota</taxon>
        <taxon>Actinomycetes</taxon>
        <taxon>Micrococcales</taxon>
        <taxon>Micrococcaceae</taxon>
        <taxon>Paeniglutamicibacter</taxon>
    </lineage>
</organism>
<dbReference type="InterPro" id="IPR014017">
    <property type="entry name" value="DNA_helicase_UvrD-like_C"/>
</dbReference>
<dbReference type="PROSITE" id="PS51217">
    <property type="entry name" value="UVRD_HELICASE_CTER"/>
    <property type="match status" value="1"/>
</dbReference>
<feature type="binding site" evidence="15">
    <location>
        <begin position="42"/>
        <end position="49"/>
    </location>
    <ligand>
        <name>ATP</name>
        <dbReference type="ChEBI" id="CHEBI:30616"/>
    </ligand>
</feature>
<evidence type="ECO:0000256" key="5">
    <source>
        <dbReference type="ARBA" id="ARBA00022801"/>
    </source>
</evidence>
<dbReference type="Gene3D" id="3.40.50.300">
    <property type="entry name" value="P-loop containing nucleotide triphosphate hydrolases"/>
    <property type="match status" value="2"/>
</dbReference>
<dbReference type="Gene3D" id="3.90.320.10">
    <property type="match status" value="1"/>
</dbReference>
<dbReference type="EMBL" id="JAGIOE010000001">
    <property type="protein sequence ID" value="MBP2374202.1"/>
    <property type="molecule type" value="Genomic_DNA"/>
</dbReference>
<dbReference type="InterPro" id="IPR013986">
    <property type="entry name" value="DExx_box_DNA_helicase_dom_sf"/>
</dbReference>
<evidence type="ECO:0000256" key="1">
    <source>
        <dbReference type="ARBA" id="ARBA00009922"/>
    </source>
</evidence>
<keyword evidence="6 15" id="KW-0347">Helicase</keyword>
<dbReference type="Gene3D" id="1.10.486.10">
    <property type="entry name" value="PCRA, domain 4"/>
    <property type="match status" value="1"/>
</dbReference>
<proteinExistence type="inferred from homology"/>
<dbReference type="InterPro" id="IPR014016">
    <property type="entry name" value="UvrD-like_ATP-bd"/>
</dbReference>
<dbReference type="PROSITE" id="PS51198">
    <property type="entry name" value="UVRD_HELICASE_ATP_BIND"/>
    <property type="match status" value="1"/>
</dbReference>
<feature type="region of interest" description="Disordered" evidence="16">
    <location>
        <begin position="377"/>
        <end position="419"/>
    </location>
</feature>
<keyword evidence="2" id="KW-0540">Nuclease</keyword>
<accession>A0ABS4WDC8</accession>
<dbReference type="PANTHER" id="PTHR11070:SF59">
    <property type="entry name" value="DNA 3'-5' HELICASE"/>
    <property type="match status" value="1"/>
</dbReference>
<evidence type="ECO:0000256" key="16">
    <source>
        <dbReference type="SAM" id="MobiDB-lite"/>
    </source>
</evidence>
<feature type="compositionally biased region" description="Polar residues" evidence="16">
    <location>
        <begin position="1"/>
        <end position="10"/>
    </location>
</feature>
<evidence type="ECO:0000256" key="7">
    <source>
        <dbReference type="ARBA" id="ARBA00022839"/>
    </source>
</evidence>
<dbReference type="GO" id="GO:0004386">
    <property type="term" value="F:helicase activity"/>
    <property type="evidence" value="ECO:0007669"/>
    <property type="project" value="UniProtKB-KW"/>
</dbReference>
<evidence type="ECO:0000256" key="3">
    <source>
        <dbReference type="ARBA" id="ARBA00022741"/>
    </source>
</evidence>
<evidence type="ECO:0000259" key="18">
    <source>
        <dbReference type="PROSITE" id="PS51217"/>
    </source>
</evidence>
<keyword evidence="3 15" id="KW-0547">Nucleotide-binding</keyword>
<reference evidence="19 20" key="1">
    <citation type="submission" date="2021-03" db="EMBL/GenBank/DDBJ databases">
        <title>Sequencing the genomes of 1000 actinobacteria strains.</title>
        <authorList>
            <person name="Klenk H.-P."/>
        </authorList>
    </citation>
    <scope>NUCLEOTIDE SEQUENCE [LARGE SCALE GENOMIC DNA]</scope>
    <source>
        <strain evidence="19 20">DSM 15454</strain>
    </source>
</reference>
<evidence type="ECO:0000256" key="14">
    <source>
        <dbReference type="ARBA" id="ARBA00048988"/>
    </source>
</evidence>
<feature type="region of interest" description="Disordered" evidence="16">
    <location>
        <begin position="1"/>
        <end position="21"/>
    </location>
</feature>
<evidence type="ECO:0000256" key="4">
    <source>
        <dbReference type="ARBA" id="ARBA00022763"/>
    </source>
</evidence>
<evidence type="ECO:0000256" key="2">
    <source>
        <dbReference type="ARBA" id="ARBA00022722"/>
    </source>
</evidence>
<protein>
    <recommendedName>
        <fullName evidence="13">DNA 3'-5' helicase</fullName>
        <ecNumber evidence="13">5.6.2.4</ecNumber>
    </recommendedName>
</protein>
<comment type="caution">
    <text evidence="19">The sequence shown here is derived from an EMBL/GenBank/DDBJ whole genome shotgun (WGS) entry which is preliminary data.</text>
</comment>
<evidence type="ECO:0000256" key="15">
    <source>
        <dbReference type="PROSITE-ProRule" id="PRU00560"/>
    </source>
</evidence>
<keyword evidence="20" id="KW-1185">Reference proteome</keyword>
<sequence length="1168" mass="123794">MDTLASNPETVATAPGASPAADPAQQELLELAPGHGPVLVLGGPGTGKTTTLLRVLTHRLDAGLDPQHVLVLSPTRAAAATLRDDLSAGTEKTFSEPAVRTWSAYAFDLIRRARLDGLLPALQRPPRLLSGPEQDTLIGHLLEGHALGITPGPEWPESLGEAIGTRGFRKELRELFDRISEHGLEAGALQDLGESLRRPEWVAAAQFYQEYRDLLDLGSAEAFDPAGLLAAAANILQENPEFLEAEHERLHLVMVDDLQEANPAQHHLLSLLARGRDLMAFAVPDNVVQGFRGARPDMLGEFEARLGTGNTPARILELHTSYRLNPELATAWGKVARRIPVAAGGAGRKLEFPDASATADATGTATATEDDAVVQGATGLNGQQPAPGRAPAQGTESEGTEPEGQDSGNDEPGTPAPGRLEVLLVDSPIHEERLVAQRLLEEHLINDRPLDSMAVILRNGAQVRSMAKYLAGAGIAVNTPPAETPLREEPAVRPLLDLMSLALSPGAPADPLLLQELLMSRYANASALDVRRLRQGLRRHEVAQGGNRSSAELLAGMLDELELLETMGREAAGARRLARMHRALREELAGSNVNAETALWALWAASGMGEKWSAAALAGGILGTRADHDLDAMLAIFQSAERFVDQLPGSSVAQFVEHVLGQELPMDTLASRGGSAASVQVLTTAAAAGREWDLVLVPGMQEGIWPNTKLRGELLGGGALSDVIEHGPEILPVRNIASLIRETRADELRTFANAISRAREKVIAIAVASEDTAPSSFLDIVDPDGAIQGRAAAFVPRPRTLSALVAELRQAAESTALDAAREPFHRDATAVLGALVAAPHPIRGAHPASWWGLAESTSHGPVVPPGEPVKVSPSKVESVMNSPLNWFVQAAGGEAATDFARSLGTLVHSIAEEHPEASGGEYQQVLEERWGELEMPQNWEGARDRERAESMLKKLAQYNVMMSTEKRRLIGREIPFEVLIQPPGAGDVPGPGPDPAAVAGPDALDAGDTVDVPETPADPLAPRAALLRGVVDRVEADAAGNPWVVDLKTGKSQPSGKDVERHPQLGAYQAAIINGALAGKTAEELTTVPAGASLVQLGTSTKTPREQAQPAITDQDWATPMVLAAAQLMGDADFLSRHDPARGGRSGSNCRLPGICPLCSEGRQVTEP</sequence>
<comment type="catalytic activity">
    <reaction evidence="12">
        <text>Couples ATP hydrolysis with the unwinding of duplex DNA by translocating in the 3'-5' direction.</text>
        <dbReference type="EC" id="5.6.2.4"/>
    </reaction>
</comment>
<evidence type="ECO:0000256" key="11">
    <source>
        <dbReference type="ARBA" id="ARBA00023235"/>
    </source>
</evidence>
<keyword evidence="8 15" id="KW-0067">ATP-binding</keyword>
<keyword evidence="10" id="KW-0234">DNA repair</keyword>
<dbReference type="InterPro" id="IPR011604">
    <property type="entry name" value="PDDEXK-like_dom_sf"/>
</dbReference>
<feature type="domain" description="UvrD-like helicase ATP-binding" evidence="17">
    <location>
        <begin position="21"/>
        <end position="325"/>
    </location>
</feature>
<evidence type="ECO:0000256" key="13">
    <source>
        <dbReference type="ARBA" id="ARBA00034808"/>
    </source>
</evidence>
<dbReference type="Pfam" id="PF12705">
    <property type="entry name" value="PDDEXK_1"/>
    <property type="match status" value="1"/>
</dbReference>
<dbReference type="Pfam" id="PF00580">
    <property type="entry name" value="UvrD-helicase"/>
    <property type="match status" value="1"/>
</dbReference>
<dbReference type="SUPFAM" id="SSF52540">
    <property type="entry name" value="P-loop containing nucleoside triphosphate hydrolases"/>
    <property type="match status" value="1"/>
</dbReference>
<keyword evidence="11" id="KW-0413">Isomerase</keyword>
<dbReference type="RefSeq" id="WP_245348086.1">
    <property type="nucleotide sequence ID" value="NZ_BAAAMI010000006.1"/>
</dbReference>
<dbReference type="Gene3D" id="1.10.10.160">
    <property type="match status" value="1"/>
</dbReference>
<keyword evidence="7" id="KW-0269">Exonuclease</keyword>
<comment type="catalytic activity">
    <reaction evidence="14">
        <text>ATP + H2O = ADP + phosphate + H(+)</text>
        <dbReference type="Rhea" id="RHEA:13065"/>
        <dbReference type="ChEBI" id="CHEBI:15377"/>
        <dbReference type="ChEBI" id="CHEBI:15378"/>
        <dbReference type="ChEBI" id="CHEBI:30616"/>
        <dbReference type="ChEBI" id="CHEBI:43474"/>
        <dbReference type="ChEBI" id="CHEBI:456216"/>
        <dbReference type="EC" id="5.6.2.4"/>
    </reaction>
</comment>
<evidence type="ECO:0000256" key="12">
    <source>
        <dbReference type="ARBA" id="ARBA00034617"/>
    </source>
</evidence>
<evidence type="ECO:0000256" key="8">
    <source>
        <dbReference type="ARBA" id="ARBA00022840"/>
    </source>
</evidence>
<dbReference type="PANTHER" id="PTHR11070">
    <property type="entry name" value="UVRD / RECB / PCRA DNA HELICASE FAMILY MEMBER"/>
    <property type="match status" value="1"/>
</dbReference>
<evidence type="ECO:0000259" key="17">
    <source>
        <dbReference type="PROSITE" id="PS51198"/>
    </source>
</evidence>
<evidence type="ECO:0000256" key="9">
    <source>
        <dbReference type="ARBA" id="ARBA00023125"/>
    </source>
</evidence>
<evidence type="ECO:0000256" key="6">
    <source>
        <dbReference type="ARBA" id="ARBA00022806"/>
    </source>
</evidence>
<keyword evidence="4" id="KW-0227">DNA damage</keyword>
<name>A0ABS4WDC8_9MICC</name>
<evidence type="ECO:0000313" key="19">
    <source>
        <dbReference type="EMBL" id="MBP2374202.1"/>
    </source>
</evidence>
<dbReference type="Proteomes" id="UP000766570">
    <property type="component" value="Unassembled WGS sequence"/>
</dbReference>
<evidence type="ECO:0000313" key="20">
    <source>
        <dbReference type="Proteomes" id="UP000766570"/>
    </source>
</evidence>
<evidence type="ECO:0000256" key="10">
    <source>
        <dbReference type="ARBA" id="ARBA00023204"/>
    </source>
</evidence>
<comment type="similarity">
    <text evidence="1">Belongs to the helicase family. UvrD subfamily.</text>
</comment>
<dbReference type="InterPro" id="IPR000212">
    <property type="entry name" value="DNA_helicase_UvrD/REP"/>
</dbReference>
<dbReference type="EC" id="5.6.2.4" evidence="13"/>